<dbReference type="Gene3D" id="2.60.40.1220">
    <property type="match status" value="1"/>
</dbReference>
<dbReference type="EMBL" id="BOMS01000049">
    <property type="protein sequence ID" value="GIE67585.1"/>
    <property type="molecule type" value="Genomic_DNA"/>
</dbReference>
<evidence type="ECO:0000256" key="2">
    <source>
        <dbReference type="ARBA" id="ARBA00023008"/>
    </source>
</evidence>
<accession>A0ABQ4BBG1</accession>
<dbReference type="Pfam" id="PF04234">
    <property type="entry name" value="CopC"/>
    <property type="match status" value="1"/>
</dbReference>
<reference evidence="5 6" key="1">
    <citation type="submission" date="2021-01" db="EMBL/GenBank/DDBJ databases">
        <title>Whole genome shotgun sequence of Actinoplanes palleronii NBRC 14916.</title>
        <authorList>
            <person name="Komaki H."/>
            <person name="Tamura T."/>
        </authorList>
    </citation>
    <scope>NUCLEOTIDE SEQUENCE [LARGE SCALE GENOMIC DNA]</scope>
    <source>
        <strain evidence="5 6">NBRC 14916</strain>
    </source>
</reference>
<keyword evidence="6" id="KW-1185">Reference proteome</keyword>
<protein>
    <recommendedName>
        <fullName evidence="4">CopC domain-containing protein</fullName>
    </recommendedName>
</protein>
<feature type="transmembrane region" description="Helical" evidence="3">
    <location>
        <begin position="142"/>
        <end position="162"/>
    </location>
</feature>
<feature type="domain" description="CopC" evidence="4">
    <location>
        <begin position="39"/>
        <end position="112"/>
    </location>
</feature>
<proteinExistence type="predicted"/>
<keyword evidence="2" id="KW-0186">Copper</keyword>
<evidence type="ECO:0000256" key="1">
    <source>
        <dbReference type="ARBA" id="ARBA00022729"/>
    </source>
</evidence>
<keyword evidence="3" id="KW-0472">Membrane</keyword>
<dbReference type="InterPro" id="IPR014756">
    <property type="entry name" value="Ig_E-set"/>
</dbReference>
<evidence type="ECO:0000259" key="4">
    <source>
        <dbReference type="Pfam" id="PF04234"/>
    </source>
</evidence>
<evidence type="ECO:0000313" key="5">
    <source>
        <dbReference type="EMBL" id="GIE67585.1"/>
    </source>
</evidence>
<sequence length="185" mass="18815">MSARGRWVVLVLLILAPLGLWLAGTDRPAPLALVSSSPVGPAEVRLTFSADADPALSHIAVATADGRQLEAGPVTAGPGHVLSVPVQSVGAGAYTVAYHVIGTRGEQVSGVIRSGGGDAAAADEDALAALPGHEHEHGIDPLSGILLAINLLVVLTVAALLLRPRRLTAVRLRVPGWLPGVSQPS</sequence>
<comment type="caution">
    <text evidence="5">The sequence shown here is derived from an EMBL/GenBank/DDBJ whole genome shotgun (WGS) entry which is preliminary data.</text>
</comment>
<name>A0ABQ4BBG1_9ACTN</name>
<dbReference type="SUPFAM" id="SSF81296">
    <property type="entry name" value="E set domains"/>
    <property type="match status" value="1"/>
</dbReference>
<organism evidence="5 6">
    <name type="scientific">Actinoplanes palleronii</name>
    <dbReference type="NCBI Taxonomy" id="113570"/>
    <lineage>
        <taxon>Bacteria</taxon>
        <taxon>Bacillati</taxon>
        <taxon>Actinomycetota</taxon>
        <taxon>Actinomycetes</taxon>
        <taxon>Micromonosporales</taxon>
        <taxon>Micromonosporaceae</taxon>
        <taxon>Actinoplanes</taxon>
    </lineage>
</organism>
<keyword evidence="3" id="KW-0812">Transmembrane</keyword>
<dbReference type="InterPro" id="IPR014755">
    <property type="entry name" value="Cu-Rt/internalin_Ig-like"/>
</dbReference>
<gene>
    <name evidence="5" type="ORF">Apa02nite_036930</name>
</gene>
<keyword evidence="1" id="KW-0732">Signal</keyword>
<dbReference type="Proteomes" id="UP000624709">
    <property type="component" value="Unassembled WGS sequence"/>
</dbReference>
<evidence type="ECO:0000313" key="6">
    <source>
        <dbReference type="Proteomes" id="UP000624709"/>
    </source>
</evidence>
<evidence type="ECO:0000256" key="3">
    <source>
        <dbReference type="SAM" id="Phobius"/>
    </source>
</evidence>
<dbReference type="RefSeq" id="WP_203826079.1">
    <property type="nucleotide sequence ID" value="NZ_BAAATY010000011.1"/>
</dbReference>
<dbReference type="InterPro" id="IPR007348">
    <property type="entry name" value="CopC_dom"/>
</dbReference>
<keyword evidence="3" id="KW-1133">Transmembrane helix</keyword>